<proteinExistence type="predicted"/>
<evidence type="ECO:0000313" key="2">
    <source>
        <dbReference type="EMBL" id="PPQ73039.1"/>
    </source>
</evidence>
<evidence type="ECO:0000259" key="1">
    <source>
        <dbReference type="Pfam" id="PF20231"/>
    </source>
</evidence>
<dbReference type="InterPro" id="IPR046496">
    <property type="entry name" value="DUF6589"/>
</dbReference>
<protein>
    <recommendedName>
        <fullName evidence="1">DUF6589 domain-containing protein</fullName>
    </recommendedName>
</protein>
<keyword evidence="3" id="KW-1185">Reference proteome</keyword>
<evidence type="ECO:0000313" key="3">
    <source>
        <dbReference type="Proteomes" id="UP000284706"/>
    </source>
</evidence>
<comment type="caution">
    <text evidence="2">The sequence shown here is derived from an EMBL/GenBank/DDBJ whole genome shotgun (WGS) entry which is preliminary data.</text>
</comment>
<reference evidence="2 3" key="1">
    <citation type="journal article" date="2018" name="Evol. Lett.">
        <title>Horizontal gene cluster transfer increased hallucinogenic mushroom diversity.</title>
        <authorList>
            <person name="Reynolds H.T."/>
            <person name="Vijayakumar V."/>
            <person name="Gluck-Thaler E."/>
            <person name="Korotkin H.B."/>
            <person name="Matheny P.B."/>
            <person name="Slot J.C."/>
        </authorList>
    </citation>
    <scope>NUCLEOTIDE SEQUENCE [LARGE SCALE GENOMIC DNA]</scope>
    <source>
        <strain evidence="2 3">SRW20</strain>
    </source>
</reference>
<name>A0A409W3E7_9AGAR</name>
<sequence length="447" mass="50044">MLNESIADSETLSVTRVALDSMTGSSLARLRELVKEATDRRQTEWCLVLDNVQEYCPVYEGGIARQSILKVGTAGTAIRLEDCQPGAFDLDSHLARVAQKKRKSMTTESLRTDIDWNHVHAIQALHWVRVLVDYIPELNNLSKEISARFRSEPLALHRMREGRKTVVQPLGTNAERETEIQGMARAILDFDEQMGVGAEAANQLLFWVRGDGASYSTALRLQRYLCSIPDNHNSFRNRITTPEIWHTKATMINSIATNHYGPATSKDPSSLSRCSGAVNFKRPANLSSCDYYPTVRSMSLIWETRVLDCWRIHLGSTPSLLLYFADLVERNELPTLEFLMEQAAILVNRHASQAAYEQALSSAESINAPAPMRIPFGSGSHVHPAPDFDAQSAAEPVPNVHEEARNFDGDRVLANSILFLQDFGWWTELAYAVPEGDIGRVFEIMKV</sequence>
<organism evidence="2 3">
    <name type="scientific">Gymnopilus dilepis</name>
    <dbReference type="NCBI Taxonomy" id="231916"/>
    <lineage>
        <taxon>Eukaryota</taxon>
        <taxon>Fungi</taxon>
        <taxon>Dikarya</taxon>
        <taxon>Basidiomycota</taxon>
        <taxon>Agaricomycotina</taxon>
        <taxon>Agaricomycetes</taxon>
        <taxon>Agaricomycetidae</taxon>
        <taxon>Agaricales</taxon>
        <taxon>Agaricineae</taxon>
        <taxon>Hymenogastraceae</taxon>
        <taxon>Gymnopilus</taxon>
    </lineage>
</organism>
<dbReference type="AlphaFoldDB" id="A0A409W3E7"/>
<feature type="domain" description="DUF6589" evidence="1">
    <location>
        <begin position="101"/>
        <end position="447"/>
    </location>
</feature>
<accession>A0A409W3E7</accession>
<dbReference type="EMBL" id="NHYE01005426">
    <property type="protein sequence ID" value="PPQ73039.1"/>
    <property type="molecule type" value="Genomic_DNA"/>
</dbReference>
<dbReference type="STRING" id="231916.A0A409W3E7"/>
<dbReference type="InParanoid" id="A0A409W3E7"/>
<dbReference type="OrthoDB" id="2993174at2759"/>
<dbReference type="Pfam" id="PF20231">
    <property type="entry name" value="DUF6589"/>
    <property type="match status" value="1"/>
</dbReference>
<gene>
    <name evidence="2" type="ORF">CVT26_014657</name>
</gene>
<dbReference type="Proteomes" id="UP000284706">
    <property type="component" value="Unassembled WGS sequence"/>
</dbReference>